<comment type="caution">
    <text evidence="2">The sequence shown here is derived from an EMBL/GenBank/DDBJ whole genome shotgun (WGS) entry which is preliminary data.</text>
</comment>
<dbReference type="STRING" id="945543.VIBR0546_11477"/>
<evidence type="ECO:0000313" key="2">
    <source>
        <dbReference type="EMBL" id="EGA67034.1"/>
    </source>
</evidence>
<dbReference type="InterPro" id="IPR032811">
    <property type="entry name" value="Put_conjugal_transfer"/>
</dbReference>
<evidence type="ECO:0000313" key="3">
    <source>
        <dbReference type="Proteomes" id="UP000004371"/>
    </source>
</evidence>
<dbReference type="Gene3D" id="2.40.160.60">
    <property type="entry name" value="Outer membrane protein transport protein (OMPP1/FadL/TodX)"/>
    <property type="match status" value="1"/>
</dbReference>
<keyword evidence="3" id="KW-1185">Reference proteome</keyword>
<dbReference type="Proteomes" id="UP000004371">
    <property type="component" value="Unassembled WGS sequence"/>
</dbReference>
<dbReference type="RefSeq" id="WP_006878096.1">
    <property type="nucleotide sequence ID" value="NZ_AEVS01000018.1"/>
</dbReference>
<gene>
    <name evidence="2" type="ORF">VIBR0546_11477</name>
</gene>
<proteinExistence type="predicted"/>
<evidence type="ECO:0000256" key="1">
    <source>
        <dbReference type="SAM" id="SignalP"/>
    </source>
</evidence>
<protein>
    <submittedName>
        <fullName evidence="2">TraF protein</fullName>
    </submittedName>
</protein>
<dbReference type="OrthoDB" id="6077588at2"/>
<dbReference type="AlphaFoldDB" id="E8LQJ3"/>
<feature type="signal peptide" evidence="1">
    <location>
        <begin position="1"/>
        <end position="22"/>
    </location>
</feature>
<reference evidence="2 3" key="1">
    <citation type="journal article" date="2012" name="Int. J. Syst. Evol. Microbiol.">
        <title>Vibrio caribbeanicus sp. nov., isolated from the marine sponge Scleritoderma cyanea.</title>
        <authorList>
            <person name="Hoffmann M."/>
            <person name="Monday S.R."/>
            <person name="Allard M.W."/>
            <person name="Strain E.A."/>
            <person name="Whittaker P."/>
            <person name="Naum M."/>
            <person name="McCarthy P.J."/>
            <person name="Lopez J.V."/>
            <person name="Fischer M."/>
            <person name="Brown E.W."/>
        </authorList>
    </citation>
    <scope>NUCLEOTIDE SEQUENCE [LARGE SCALE GENOMIC DNA]</scope>
    <source>
        <strain evidence="2 3">LMG 20546</strain>
    </source>
</reference>
<feature type="chain" id="PRO_5003227421" evidence="1">
    <location>
        <begin position="23"/>
        <end position="385"/>
    </location>
</feature>
<name>E8LQJ3_9VIBR</name>
<keyword evidence="1" id="KW-0732">Signal</keyword>
<sequence length="385" mass="41288">MNQLSKLSLAAGSLILTSVAHAATVSPDGRGNGMGNTGVTSADYVLAPFYNPALAAVYRDSDDFGILIPAIGATVRDTDETLDTVDSLQDTIKAFEASGSVDATTAAQLNSYLTQLSDDKPLAVSAGVGIAVALPINTLSANIYTRGYAEIVATPEIAANGGDTPAAVETRYNNSNVDMIAFGYTEFGVALAKRMTIQGQDVSLGITPKYQQLRTYKQSLSVEDFDVSDYDQSETNENYFNLDLGGVWFYEQYRVGVAIKDLFSKEINTLDIGGVSTYKLNTQVTVSGSYTMDYLVATVDWDLTKQKRFTDLNDDTQFLRVGVEGNAFGWAQLRAGYQMDIEDTLDNSFTAGIGISPGDLVSIDFAGSYAGDNQFGLSGNLSFTF</sequence>
<dbReference type="EMBL" id="AEVS01000018">
    <property type="protein sequence ID" value="EGA67034.1"/>
    <property type="molecule type" value="Genomic_DNA"/>
</dbReference>
<dbReference type="Pfam" id="PF13729">
    <property type="entry name" value="TraF_2"/>
    <property type="match status" value="1"/>
</dbReference>
<accession>E8LQJ3</accession>
<organism evidence="2 3">
    <name type="scientific">Vibrio brasiliensis LMG 20546</name>
    <dbReference type="NCBI Taxonomy" id="945543"/>
    <lineage>
        <taxon>Bacteria</taxon>
        <taxon>Pseudomonadati</taxon>
        <taxon>Pseudomonadota</taxon>
        <taxon>Gammaproteobacteria</taxon>
        <taxon>Vibrionales</taxon>
        <taxon>Vibrionaceae</taxon>
        <taxon>Vibrio</taxon>
        <taxon>Vibrio oreintalis group</taxon>
    </lineage>
</organism>
<dbReference type="eggNOG" id="ENOG502Z8UB">
    <property type="taxonomic scope" value="Bacteria"/>
</dbReference>